<accession>A0A6J5YLH4</accession>
<gene>
    <name evidence="2" type="ORF">UFOPK1392_02333</name>
</gene>
<sequence>MNSGAQCEENALPTRTTVGDAMPRTRDINSGTGLICSWISSNPAGFNGRYAHPNQCGLSGGLPFIGDVPPPS</sequence>
<name>A0A6J5YLH4_9ZZZZ</name>
<dbReference type="EMBL" id="CAEMXZ010000169">
    <property type="protein sequence ID" value="CAB4324558.1"/>
    <property type="molecule type" value="Genomic_DNA"/>
</dbReference>
<evidence type="ECO:0000256" key="1">
    <source>
        <dbReference type="SAM" id="MobiDB-lite"/>
    </source>
</evidence>
<dbReference type="AlphaFoldDB" id="A0A6J5YLH4"/>
<feature type="region of interest" description="Disordered" evidence="1">
    <location>
        <begin position="1"/>
        <end position="24"/>
    </location>
</feature>
<evidence type="ECO:0000313" key="2">
    <source>
        <dbReference type="EMBL" id="CAB4324558.1"/>
    </source>
</evidence>
<reference evidence="2" key="1">
    <citation type="submission" date="2020-05" db="EMBL/GenBank/DDBJ databases">
        <authorList>
            <person name="Chiriac C."/>
            <person name="Salcher M."/>
            <person name="Ghai R."/>
            <person name="Kavagutti S V."/>
        </authorList>
    </citation>
    <scope>NUCLEOTIDE SEQUENCE</scope>
</reference>
<organism evidence="2">
    <name type="scientific">freshwater metagenome</name>
    <dbReference type="NCBI Taxonomy" id="449393"/>
    <lineage>
        <taxon>unclassified sequences</taxon>
        <taxon>metagenomes</taxon>
        <taxon>ecological metagenomes</taxon>
    </lineage>
</organism>
<proteinExistence type="predicted"/>
<protein>
    <submittedName>
        <fullName evidence="2">Unannotated protein</fullName>
    </submittedName>
</protein>